<proteinExistence type="predicted"/>
<comment type="caution">
    <text evidence="2">The sequence shown here is derived from an EMBL/GenBank/DDBJ whole genome shotgun (WGS) entry which is preliminary data.</text>
</comment>
<feature type="signal peptide" evidence="1">
    <location>
        <begin position="1"/>
        <end position="26"/>
    </location>
</feature>
<feature type="chain" id="PRO_5014198769" evidence="1">
    <location>
        <begin position="27"/>
        <end position="132"/>
    </location>
</feature>
<accession>A0A2I0IWJ4</accession>
<name>A0A2I0IWJ4_PUNGR</name>
<sequence>MAIGRGAVFSLLSSSAAAAFWQFSLGFDFSEGTVKEGQREWGETAKYIKINIPRVRYPKRKDDRTLKENTGLKETLTVWPRKDDLMMNRAAEAAATFAAFDHVRVSFSVVTCQIGGLLYGHMPDSAKYPEFA</sequence>
<evidence type="ECO:0000313" key="2">
    <source>
        <dbReference type="EMBL" id="PKI48345.1"/>
    </source>
</evidence>
<evidence type="ECO:0000256" key="1">
    <source>
        <dbReference type="SAM" id="SignalP"/>
    </source>
</evidence>
<dbReference type="Proteomes" id="UP000233551">
    <property type="component" value="Unassembled WGS sequence"/>
</dbReference>
<organism evidence="2 3">
    <name type="scientific">Punica granatum</name>
    <name type="common">Pomegranate</name>
    <dbReference type="NCBI Taxonomy" id="22663"/>
    <lineage>
        <taxon>Eukaryota</taxon>
        <taxon>Viridiplantae</taxon>
        <taxon>Streptophyta</taxon>
        <taxon>Embryophyta</taxon>
        <taxon>Tracheophyta</taxon>
        <taxon>Spermatophyta</taxon>
        <taxon>Magnoliopsida</taxon>
        <taxon>eudicotyledons</taxon>
        <taxon>Gunneridae</taxon>
        <taxon>Pentapetalae</taxon>
        <taxon>rosids</taxon>
        <taxon>malvids</taxon>
        <taxon>Myrtales</taxon>
        <taxon>Lythraceae</taxon>
        <taxon>Punica</taxon>
    </lineage>
</organism>
<keyword evidence="1" id="KW-0732">Signal</keyword>
<evidence type="ECO:0000313" key="3">
    <source>
        <dbReference type="Proteomes" id="UP000233551"/>
    </source>
</evidence>
<reference evidence="2 3" key="1">
    <citation type="submission" date="2017-11" db="EMBL/GenBank/DDBJ databases">
        <title>De-novo sequencing of pomegranate (Punica granatum L.) genome.</title>
        <authorList>
            <person name="Akparov Z."/>
            <person name="Amiraslanov A."/>
            <person name="Hajiyeva S."/>
            <person name="Abbasov M."/>
            <person name="Kaur K."/>
            <person name="Hamwieh A."/>
            <person name="Solovyev V."/>
            <person name="Salamov A."/>
            <person name="Braich B."/>
            <person name="Kosarev P."/>
            <person name="Mahmoud A."/>
            <person name="Hajiyev E."/>
            <person name="Babayeva S."/>
            <person name="Izzatullayeva V."/>
            <person name="Mammadov A."/>
            <person name="Mammadov A."/>
            <person name="Sharifova S."/>
            <person name="Ojaghi J."/>
            <person name="Eynullazada K."/>
            <person name="Bayramov B."/>
            <person name="Abdulazimova A."/>
            <person name="Shahmuradov I."/>
        </authorList>
    </citation>
    <scope>NUCLEOTIDE SEQUENCE [LARGE SCALE GENOMIC DNA]</scope>
    <source>
        <strain evidence="3">cv. AG2017</strain>
        <tissue evidence="2">Leaf</tissue>
    </source>
</reference>
<keyword evidence="3" id="KW-1185">Reference proteome</keyword>
<protein>
    <submittedName>
        <fullName evidence="2">Uncharacterized protein</fullName>
    </submittedName>
</protein>
<dbReference type="AlphaFoldDB" id="A0A2I0IWJ4"/>
<gene>
    <name evidence="2" type="ORF">CRG98_031293</name>
</gene>
<dbReference type="EMBL" id="PGOL01002404">
    <property type="protein sequence ID" value="PKI48345.1"/>
    <property type="molecule type" value="Genomic_DNA"/>
</dbReference>